<name>A0A8T0JGQ3_PHAAN</name>
<dbReference type="InterPro" id="IPR032675">
    <property type="entry name" value="LRR_dom_sf"/>
</dbReference>
<evidence type="ECO:0000313" key="3">
    <source>
        <dbReference type="Proteomes" id="UP000743370"/>
    </source>
</evidence>
<protein>
    <submittedName>
        <fullName evidence="2">F-box/FBD/LRR-repeat protein</fullName>
    </submittedName>
</protein>
<dbReference type="SUPFAM" id="SSF81383">
    <property type="entry name" value="F-box domain"/>
    <property type="match status" value="1"/>
</dbReference>
<dbReference type="SUPFAM" id="SSF52075">
    <property type="entry name" value="Outer arm dynein light chain 1"/>
    <property type="match status" value="1"/>
</dbReference>
<dbReference type="Gene3D" id="3.80.10.10">
    <property type="entry name" value="Ribonuclease Inhibitor"/>
    <property type="match status" value="1"/>
</dbReference>
<dbReference type="Pfam" id="PF08387">
    <property type="entry name" value="FBD"/>
    <property type="match status" value="1"/>
</dbReference>
<proteinExistence type="predicted"/>
<comment type="caution">
    <text evidence="2">The sequence shown here is derived from an EMBL/GenBank/DDBJ whole genome shotgun (WGS) entry which is preliminary data.</text>
</comment>
<dbReference type="InterPro" id="IPR036047">
    <property type="entry name" value="F-box-like_dom_sf"/>
</dbReference>
<evidence type="ECO:0000313" key="2">
    <source>
        <dbReference type="EMBL" id="KAG2372366.1"/>
    </source>
</evidence>
<organism evidence="2 3">
    <name type="scientific">Phaseolus angularis</name>
    <name type="common">Azuki bean</name>
    <name type="synonym">Vigna angularis</name>
    <dbReference type="NCBI Taxonomy" id="3914"/>
    <lineage>
        <taxon>Eukaryota</taxon>
        <taxon>Viridiplantae</taxon>
        <taxon>Streptophyta</taxon>
        <taxon>Embryophyta</taxon>
        <taxon>Tracheophyta</taxon>
        <taxon>Spermatophyta</taxon>
        <taxon>Magnoliopsida</taxon>
        <taxon>eudicotyledons</taxon>
        <taxon>Gunneridae</taxon>
        <taxon>Pentapetalae</taxon>
        <taxon>rosids</taxon>
        <taxon>fabids</taxon>
        <taxon>Fabales</taxon>
        <taxon>Fabaceae</taxon>
        <taxon>Papilionoideae</taxon>
        <taxon>50 kb inversion clade</taxon>
        <taxon>NPAAA clade</taxon>
        <taxon>indigoferoid/millettioid clade</taxon>
        <taxon>Phaseoleae</taxon>
        <taxon>Vigna</taxon>
    </lineage>
</organism>
<dbReference type="InterPro" id="IPR001810">
    <property type="entry name" value="F-box_dom"/>
</dbReference>
<reference evidence="2 3" key="1">
    <citation type="submission" date="2020-05" db="EMBL/GenBank/DDBJ databases">
        <title>Vigna angularis (adzuki bean) Var. LongXiaoDou No. 4 denovo assembly.</title>
        <authorList>
            <person name="Xiang H."/>
        </authorList>
    </citation>
    <scope>NUCLEOTIDE SEQUENCE [LARGE SCALE GENOMIC DNA]</scope>
    <source>
        <tissue evidence="2">Leaf</tissue>
    </source>
</reference>
<dbReference type="PANTHER" id="PTHR31900:SF32">
    <property type="entry name" value="F-BOX_RNI_FBD-LIKE DOMAIN PROTEIN"/>
    <property type="match status" value="1"/>
</dbReference>
<dbReference type="SMART" id="SM00579">
    <property type="entry name" value="FBD"/>
    <property type="match status" value="1"/>
</dbReference>
<dbReference type="CDD" id="cd22160">
    <property type="entry name" value="F-box_AtFBL13-like"/>
    <property type="match status" value="1"/>
</dbReference>
<dbReference type="InterPro" id="IPR006566">
    <property type="entry name" value="FBD"/>
</dbReference>
<dbReference type="InterPro" id="IPR053781">
    <property type="entry name" value="F-box_AtFBL13-like"/>
</dbReference>
<evidence type="ECO:0000259" key="1">
    <source>
        <dbReference type="SMART" id="SM00579"/>
    </source>
</evidence>
<dbReference type="PANTHER" id="PTHR31900">
    <property type="entry name" value="F-BOX/RNI SUPERFAMILY PROTEIN-RELATED"/>
    <property type="match status" value="1"/>
</dbReference>
<dbReference type="EMBL" id="JABFOF010000011">
    <property type="protein sequence ID" value="KAG2372366.1"/>
    <property type="molecule type" value="Genomic_DNA"/>
</dbReference>
<dbReference type="AlphaFoldDB" id="A0A8T0JGQ3"/>
<dbReference type="Pfam" id="PF00646">
    <property type="entry name" value="F-box"/>
    <property type="match status" value="1"/>
</dbReference>
<dbReference type="Proteomes" id="UP000743370">
    <property type="component" value="Unassembled WGS sequence"/>
</dbReference>
<feature type="domain" description="FBD" evidence="1">
    <location>
        <begin position="424"/>
        <end position="498"/>
    </location>
</feature>
<accession>A0A8T0JGQ3</accession>
<sequence length="503" mass="56947">MVRSKATTVINEGGLGDDDFNRLTKVQPWMKEMRWRTMKRMDSSAAIMEGIAKEFTRWQAKVEERDIISEIHESILGHILSFLPTMEAVRTSVLSKGWIDVWTSITNLEFNDGVPFSGKKMQKEQYEYFVNKMLLHLGNLSTQSVSLCLTSYHYEPSMVGAWISSILEKGVQKLHIQYADKVHFPSHSLFSCNSLVQLSLQMTCSLSVPTFACLPNLQTLSISGIKLLSESPIYSKDLILSFPLLKLFEARGCEWSTKQNLCIQAPLLEKCSISVWTSLSNEPCKSSIKIFSPHLTDFSYEGDLEKEIILSNPSSVQTASVVIVIDEDRKENMEKLGSQSQKLLTQIREVERLKLLLYKVLVNAADIFTLLPAFGRLTYLQLNEVTGEALLNILHNSPRLETLVLQNGVFDFNKDALVSTSVPQCFLSSFKAFQFKEFNVHDHELLLAKFVMAIAAVLEKMTICTAFWLQYSDIDMERVKEQILSLPKCSSSLMIQFSQVNGS</sequence>
<gene>
    <name evidence="2" type="ORF">HKW66_Vig0207650</name>
</gene>
<dbReference type="InterPro" id="IPR050232">
    <property type="entry name" value="FBL13/AtMIF1-like"/>
</dbReference>